<accession>A0A7X8SM01</accession>
<proteinExistence type="predicted"/>
<dbReference type="GO" id="GO:0006508">
    <property type="term" value="P:proteolysis"/>
    <property type="evidence" value="ECO:0007669"/>
    <property type="project" value="InterPro"/>
</dbReference>
<dbReference type="AlphaFoldDB" id="A0A7X8SM01"/>
<organism evidence="2 3">
    <name type="scientific">Flammeovirga agarivorans</name>
    <dbReference type="NCBI Taxonomy" id="2726742"/>
    <lineage>
        <taxon>Bacteria</taxon>
        <taxon>Pseudomonadati</taxon>
        <taxon>Bacteroidota</taxon>
        <taxon>Cytophagia</taxon>
        <taxon>Cytophagales</taxon>
        <taxon>Flammeovirgaceae</taxon>
        <taxon>Flammeovirga</taxon>
    </lineage>
</organism>
<dbReference type="InterPro" id="IPR029045">
    <property type="entry name" value="ClpP/crotonase-like_dom_sf"/>
</dbReference>
<dbReference type="PANTHER" id="PTHR32060">
    <property type="entry name" value="TAIL-SPECIFIC PROTEASE"/>
    <property type="match status" value="1"/>
</dbReference>
<dbReference type="Gene3D" id="3.30.750.170">
    <property type="match status" value="1"/>
</dbReference>
<dbReference type="InterPro" id="IPR036034">
    <property type="entry name" value="PDZ_sf"/>
</dbReference>
<dbReference type="Gene3D" id="2.30.42.10">
    <property type="match status" value="1"/>
</dbReference>
<sequence>MFKNLIQSLFVLLIISSCTKDEPDFSPASTVDNRDYLKELMESWYLWNDELPANITPSNYSNQDEMLLSLRNEQDRWSNIEDKAAYEAYYESGQVTDENTGAHGIYLQYDEQNDLYVRFSYPGSTANTAGLKRGTKIQKVNGLDVASSTWEEISESMGENNLGVTNTFEIEIPEIMNFVDGQSISVPSEIKEITISKEAVIISPVLHSSVITVDQNGQDVKVGHVVFKSFIETASDALNEVFADFKAQGVTEVVLDMRYNGGGRVDIAAELCGYLAPSSAAGKDIFRYRHNEQQTENNEDYSLELQSENLNLERVFMLTTVNTASASELMINALRPFMDVQVVGQNTHGKPVGSYGFENNDFIYSVISLRILNADDEGDYFEGLPVNQSAIDDPSYYWSDVREPMLYQALHQIQYGQYDQSSSTARKMKFENINNRNLKIKEGREASFETILKLK</sequence>
<dbReference type="Gene3D" id="3.90.226.10">
    <property type="entry name" value="2-enoyl-CoA Hydratase, Chain A, domain 1"/>
    <property type="match status" value="1"/>
</dbReference>
<dbReference type="GO" id="GO:0007165">
    <property type="term" value="P:signal transduction"/>
    <property type="evidence" value="ECO:0007669"/>
    <property type="project" value="TreeGrafter"/>
</dbReference>
<reference evidence="2 3" key="1">
    <citation type="submission" date="2020-04" db="EMBL/GenBank/DDBJ databases">
        <title>Flammeovirga sp. SR4, a novel species isolated from seawater.</title>
        <authorList>
            <person name="Wang X."/>
        </authorList>
    </citation>
    <scope>NUCLEOTIDE SEQUENCE [LARGE SCALE GENOMIC DNA]</scope>
    <source>
        <strain evidence="2 3">SR4</strain>
    </source>
</reference>
<dbReference type="GO" id="GO:0004175">
    <property type="term" value="F:endopeptidase activity"/>
    <property type="evidence" value="ECO:0007669"/>
    <property type="project" value="TreeGrafter"/>
</dbReference>
<evidence type="ECO:0000259" key="1">
    <source>
        <dbReference type="SMART" id="SM00245"/>
    </source>
</evidence>
<keyword evidence="3" id="KW-1185">Reference proteome</keyword>
<dbReference type="GO" id="GO:0008236">
    <property type="term" value="F:serine-type peptidase activity"/>
    <property type="evidence" value="ECO:0007669"/>
    <property type="project" value="InterPro"/>
</dbReference>
<comment type="caution">
    <text evidence="2">The sequence shown here is derived from an EMBL/GenBank/DDBJ whole genome shotgun (WGS) entry which is preliminary data.</text>
</comment>
<feature type="domain" description="Tail specific protease" evidence="1">
    <location>
        <begin position="183"/>
        <end position="392"/>
    </location>
</feature>
<dbReference type="PROSITE" id="PS51257">
    <property type="entry name" value="PROKAR_LIPOPROTEIN"/>
    <property type="match status" value="1"/>
</dbReference>
<evidence type="ECO:0000313" key="2">
    <source>
        <dbReference type="EMBL" id="NLR92685.1"/>
    </source>
</evidence>
<evidence type="ECO:0000313" key="3">
    <source>
        <dbReference type="Proteomes" id="UP000585050"/>
    </source>
</evidence>
<dbReference type="Pfam" id="PF03572">
    <property type="entry name" value="Peptidase_S41"/>
    <property type="match status" value="1"/>
</dbReference>
<name>A0A7X8SM01_9BACT</name>
<dbReference type="RefSeq" id="WP_168883390.1">
    <property type="nucleotide sequence ID" value="NZ_JABAIL010000004.1"/>
</dbReference>
<dbReference type="SMART" id="SM00245">
    <property type="entry name" value="TSPc"/>
    <property type="match status" value="1"/>
</dbReference>
<dbReference type="SUPFAM" id="SSF50156">
    <property type="entry name" value="PDZ domain-like"/>
    <property type="match status" value="1"/>
</dbReference>
<dbReference type="GO" id="GO:0030288">
    <property type="term" value="C:outer membrane-bounded periplasmic space"/>
    <property type="evidence" value="ECO:0007669"/>
    <property type="project" value="TreeGrafter"/>
</dbReference>
<protein>
    <recommendedName>
        <fullName evidence="1">Tail specific protease domain-containing protein</fullName>
    </recommendedName>
</protein>
<dbReference type="PANTHER" id="PTHR32060:SF30">
    <property type="entry name" value="CARBOXY-TERMINAL PROCESSING PROTEASE CTPA"/>
    <property type="match status" value="1"/>
</dbReference>
<gene>
    <name evidence="2" type="ORF">HGP29_15810</name>
</gene>
<dbReference type="SUPFAM" id="SSF52096">
    <property type="entry name" value="ClpP/crotonase"/>
    <property type="match status" value="1"/>
</dbReference>
<dbReference type="InterPro" id="IPR041613">
    <property type="entry name" value="Pept_S41_N"/>
</dbReference>
<dbReference type="Pfam" id="PF18294">
    <property type="entry name" value="Pept_S41_N"/>
    <property type="match status" value="1"/>
</dbReference>
<dbReference type="CDD" id="cd07561">
    <property type="entry name" value="Peptidase_S41_CPP_like"/>
    <property type="match status" value="1"/>
</dbReference>
<dbReference type="Proteomes" id="UP000585050">
    <property type="component" value="Unassembled WGS sequence"/>
</dbReference>
<dbReference type="EMBL" id="JABAIL010000004">
    <property type="protein sequence ID" value="NLR92685.1"/>
    <property type="molecule type" value="Genomic_DNA"/>
</dbReference>
<dbReference type="InterPro" id="IPR005151">
    <property type="entry name" value="Tail-specific_protease"/>
</dbReference>